<keyword evidence="9" id="KW-1185">Reference proteome</keyword>
<sequence>MRIVSMDMTEWMLALVADWGATALAIVTFLSCLAVPVPSSMMMLAAGAFAASGDLDLVPAMSAALIGAILGDQTGYQLGRVGYQRTAVWLNQNHTRAAVLERARLSVNRRGAVAVFLSRWLFSVLGPYVNLLAGGAGMTWLHFTAAGIAGECVWVLVYVGVGYLAGGSITEIGEALSNASGLMASLAVTVLLGWVLVRRKWHKPAP</sequence>
<accession>A0ABT3H008</accession>
<name>A0ABT3H008_9RHOB</name>
<comment type="subcellular location">
    <subcellularLocation>
        <location evidence="1">Cell membrane</location>
        <topology evidence="1">Multi-pass membrane protein</topology>
    </subcellularLocation>
</comment>
<dbReference type="PANTHER" id="PTHR42709:SF6">
    <property type="entry name" value="UNDECAPRENYL PHOSPHATE TRANSPORTER A"/>
    <property type="match status" value="1"/>
</dbReference>
<proteinExistence type="predicted"/>
<keyword evidence="3 6" id="KW-0812">Transmembrane</keyword>
<evidence type="ECO:0000256" key="5">
    <source>
        <dbReference type="ARBA" id="ARBA00023136"/>
    </source>
</evidence>
<dbReference type="Proteomes" id="UP001208938">
    <property type="component" value="Unassembled WGS sequence"/>
</dbReference>
<feature type="domain" description="VTT" evidence="7">
    <location>
        <begin position="37"/>
        <end position="163"/>
    </location>
</feature>
<keyword evidence="5 6" id="KW-0472">Membrane</keyword>
<gene>
    <name evidence="8" type="ORF">OKW52_12815</name>
</gene>
<evidence type="ECO:0000256" key="4">
    <source>
        <dbReference type="ARBA" id="ARBA00022989"/>
    </source>
</evidence>
<organism evidence="8 9">
    <name type="scientific">Pararhodobacter zhoushanensis</name>
    <dbReference type="NCBI Taxonomy" id="2479545"/>
    <lineage>
        <taxon>Bacteria</taxon>
        <taxon>Pseudomonadati</taxon>
        <taxon>Pseudomonadota</taxon>
        <taxon>Alphaproteobacteria</taxon>
        <taxon>Rhodobacterales</taxon>
        <taxon>Paracoccaceae</taxon>
        <taxon>Pararhodobacter</taxon>
    </lineage>
</organism>
<feature type="transmembrane region" description="Helical" evidence="6">
    <location>
        <begin position="176"/>
        <end position="197"/>
    </location>
</feature>
<dbReference type="EMBL" id="JAPDFL010000001">
    <property type="protein sequence ID" value="MCW1933112.1"/>
    <property type="molecule type" value="Genomic_DNA"/>
</dbReference>
<keyword evidence="4 6" id="KW-1133">Transmembrane helix</keyword>
<dbReference type="RefSeq" id="WP_264506060.1">
    <property type="nucleotide sequence ID" value="NZ_JAPDFL010000001.1"/>
</dbReference>
<evidence type="ECO:0000313" key="9">
    <source>
        <dbReference type="Proteomes" id="UP001208938"/>
    </source>
</evidence>
<feature type="transmembrane region" description="Helical" evidence="6">
    <location>
        <begin position="112"/>
        <end position="133"/>
    </location>
</feature>
<evidence type="ECO:0000259" key="7">
    <source>
        <dbReference type="Pfam" id="PF09335"/>
    </source>
</evidence>
<reference evidence="8 9" key="1">
    <citation type="submission" date="2022-10" db="EMBL/GenBank/DDBJ databases">
        <title>Pararhodobacter sp. nov., isolated from marine algae.</title>
        <authorList>
            <person name="Choi B.J."/>
            <person name="Kim J.M."/>
            <person name="Lee J.K."/>
            <person name="Choi D.G."/>
            <person name="Jeon C.O."/>
        </authorList>
    </citation>
    <scope>NUCLEOTIDE SEQUENCE [LARGE SCALE GENOMIC DNA]</scope>
    <source>
        <strain evidence="8 9">ZQ420</strain>
    </source>
</reference>
<protein>
    <submittedName>
        <fullName evidence="8">DedA family protein</fullName>
    </submittedName>
</protein>
<dbReference type="Pfam" id="PF09335">
    <property type="entry name" value="VTT_dom"/>
    <property type="match status" value="1"/>
</dbReference>
<evidence type="ECO:0000313" key="8">
    <source>
        <dbReference type="EMBL" id="MCW1933112.1"/>
    </source>
</evidence>
<dbReference type="InterPro" id="IPR051311">
    <property type="entry name" value="DedA_domain"/>
</dbReference>
<evidence type="ECO:0000256" key="1">
    <source>
        <dbReference type="ARBA" id="ARBA00004651"/>
    </source>
</evidence>
<evidence type="ECO:0000256" key="2">
    <source>
        <dbReference type="ARBA" id="ARBA00022475"/>
    </source>
</evidence>
<feature type="transmembrane region" description="Helical" evidence="6">
    <location>
        <begin position="140"/>
        <end position="164"/>
    </location>
</feature>
<dbReference type="PROSITE" id="PS51257">
    <property type="entry name" value="PROKAR_LIPOPROTEIN"/>
    <property type="match status" value="1"/>
</dbReference>
<comment type="caution">
    <text evidence="8">The sequence shown here is derived from an EMBL/GenBank/DDBJ whole genome shotgun (WGS) entry which is preliminary data.</text>
</comment>
<keyword evidence="2" id="KW-1003">Cell membrane</keyword>
<dbReference type="InterPro" id="IPR032816">
    <property type="entry name" value="VTT_dom"/>
</dbReference>
<evidence type="ECO:0000256" key="3">
    <source>
        <dbReference type="ARBA" id="ARBA00022692"/>
    </source>
</evidence>
<dbReference type="PANTHER" id="PTHR42709">
    <property type="entry name" value="ALKALINE PHOSPHATASE LIKE PROTEIN"/>
    <property type="match status" value="1"/>
</dbReference>
<evidence type="ECO:0000256" key="6">
    <source>
        <dbReference type="SAM" id="Phobius"/>
    </source>
</evidence>